<dbReference type="RefSeq" id="WP_177719913.1">
    <property type="nucleotide sequence ID" value="NZ_JACRSQ010000033.1"/>
</dbReference>
<feature type="binding site" evidence="1">
    <location>
        <position position="261"/>
    </location>
    <ligand>
        <name>Mg(2+)</name>
        <dbReference type="ChEBI" id="CHEBI:18420"/>
        <label>1</label>
    </ligand>
</feature>
<evidence type="ECO:0000256" key="1">
    <source>
        <dbReference type="PIRSR" id="PIRSR605502-1"/>
    </source>
</evidence>
<comment type="cofactor">
    <cofactor evidence="1">
        <name>Mg(2+)</name>
        <dbReference type="ChEBI" id="CHEBI:18420"/>
    </cofactor>
    <text evidence="1">Binds 2 magnesium ions per subunit.</text>
</comment>
<dbReference type="GO" id="GO:0046872">
    <property type="term" value="F:metal ion binding"/>
    <property type="evidence" value="ECO:0007669"/>
    <property type="project" value="UniProtKB-KW"/>
</dbReference>
<dbReference type="AlphaFoldDB" id="A0A926DT55"/>
<keyword evidence="1" id="KW-0479">Metal-binding</keyword>
<dbReference type="Pfam" id="PF03747">
    <property type="entry name" value="ADP_ribosyl_GH"/>
    <property type="match status" value="1"/>
</dbReference>
<reference evidence="2" key="1">
    <citation type="submission" date="2020-08" db="EMBL/GenBank/DDBJ databases">
        <title>Genome public.</title>
        <authorList>
            <person name="Liu C."/>
            <person name="Sun Q."/>
        </authorList>
    </citation>
    <scope>NUCLEOTIDE SEQUENCE</scope>
    <source>
        <strain evidence="2">NSJ-32</strain>
    </source>
</reference>
<accession>A0A926DT55</accession>
<dbReference type="InterPro" id="IPR036705">
    <property type="entry name" value="Ribosyl_crysJ1_sf"/>
</dbReference>
<dbReference type="EMBL" id="JACRSQ010000033">
    <property type="protein sequence ID" value="MBC8544825.1"/>
    <property type="molecule type" value="Genomic_DNA"/>
</dbReference>
<dbReference type="Gene3D" id="1.10.4080.10">
    <property type="entry name" value="ADP-ribosylation/Crystallin J1"/>
    <property type="match status" value="1"/>
</dbReference>
<dbReference type="InterPro" id="IPR005502">
    <property type="entry name" value="Ribosyl_crysJ1"/>
</dbReference>
<protein>
    <submittedName>
        <fullName evidence="2">ADP-ribosylglycohydrolase family protein</fullName>
    </submittedName>
</protein>
<evidence type="ECO:0000313" key="3">
    <source>
        <dbReference type="Proteomes" id="UP000657006"/>
    </source>
</evidence>
<dbReference type="SUPFAM" id="SSF101478">
    <property type="entry name" value="ADP-ribosylglycohydrolase"/>
    <property type="match status" value="1"/>
</dbReference>
<organism evidence="2 3">
    <name type="scientific">Bianquea renquensis</name>
    <dbReference type="NCBI Taxonomy" id="2763661"/>
    <lineage>
        <taxon>Bacteria</taxon>
        <taxon>Bacillati</taxon>
        <taxon>Bacillota</taxon>
        <taxon>Clostridia</taxon>
        <taxon>Eubacteriales</taxon>
        <taxon>Bianqueaceae</taxon>
        <taxon>Bianquea</taxon>
    </lineage>
</organism>
<sequence>MIKLNTAAVKDKIYACWVGKNIGGTMGAPYEGRRELMDIKGFSTPKGTVLPNDDLDLQLAWLLAMEENGPYNLNALILGEYWINYITPHWNEYGIGKCNMKAGLLPPLSGEYKNKWKHSNGAWIRSEIWACMAPGCPDIAIRYALEDACIDHGMGEGTYAEFFTAALESAAFVVDDLRTLISIGLSKIPEDCRVARSVKIVVDNYDKGIDWITTRNQLVEDSADLGWFQAPANVGFVVIGLLYGEGDFKKSMLYAINCGDDTDCTGATLGSILGIAFGSAGIPEDWKEYIGDQIVTISLDKTSRHFADTCTELTERTYSMIVPVLMANGADVELTNGPQEIAKEYVDSLFDGKKAKFLYDRPGYSYSVDFIHASARVEFDGEPEIRANESIGVRIRFFNKKYEAKHLHIRLLLPDGFTAAYAKDVYLFHQDDASAEWNAVITAGEQVEAINRVIAEVTVMGHPTVGLIPITILG</sequence>
<comment type="caution">
    <text evidence="2">The sequence shown here is derived from an EMBL/GenBank/DDBJ whole genome shotgun (WGS) entry which is preliminary data.</text>
</comment>
<dbReference type="Proteomes" id="UP000657006">
    <property type="component" value="Unassembled WGS sequence"/>
</dbReference>
<keyword evidence="3" id="KW-1185">Reference proteome</keyword>
<gene>
    <name evidence="2" type="ORF">H8730_14850</name>
</gene>
<feature type="binding site" evidence="1">
    <location>
        <position position="263"/>
    </location>
    <ligand>
        <name>Mg(2+)</name>
        <dbReference type="ChEBI" id="CHEBI:18420"/>
        <label>1</label>
    </ligand>
</feature>
<proteinExistence type="predicted"/>
<evidence type="ECO:0000313" key="2">
    <source>
        <dbReference type="EMBL" id="MBC8544825.1"/>
    </source>
</evidence>
<name>A0A926DT55_9FIRM</name>
<keyword evidence="1" id="KW-0460">Magnesium</keyword>